<evidence type="ECO:0000256" key="1">
    <source>
        <dbReference type="SAM" id="MobiDB-lite"/>
    </source>
</evidence>
<keyword evidence="2" id="KW-0812">Transmembrane</keyword>
<proteinExistence type="predicted"/>
<dbReference type="Proteomes" id="UP001357485">
    <property type="component" value="Unassembled WGS sequence"/>
</dbReference>
<gene>
    <name evidence="3" type="ORF">LTR16_004561</name>
</gene>
<accession>A0ABR0KRQ3</accession>
<feature type="region of interest" description="Disordered" evidence="1">
    <location>
        <begin position="72"/>
        <end position="91"/>
    </location>
</feature>
<sequence length="125" mass="13360">MTPTTLSKTLTTTQISASTAAATQTAAASPKDPYHIALYVAIGFGLVILFGVAAVLYFCCFRRRRAAKGAVKGQGTHLARRQHNGNNQYGAFGSSENNGFENIEMGASAPLPPRPLRKSWYGGRI</sequence>
<feature type="transmembrane region" description="Helical" evidence="2">
    <location>
        <begin position="36"/>
        <end position="59"/>
    </location>
</feature>
<name>A0ABR0KRQ3_9PEZI</name>
<dbReference type="EMBL" id="JAVRRA010025236">
    <property type="protein sequence ID" value="KAK5120603.1"/>
    <property type="molecule type" value="Genomic_DNA"/>
</dbReference>
<keyword evidence="4" id="KW-1185">Reference proteome</keyword>
<comment type="caution">
    <text evidence="3">The sequence shown here is derived from an EMBL/GenBank/DDBJ whole genome shotgun (WGS) entry which is preliminary data.</text>
</comment>
<keyword evidence="2" id="KW-0472">Membrane</keyword>
<evidence type="ECO:0000313" key="4">
    <source>
        <dbReference type="Proteomes" id="UP001357485"/>
    </source>
</evidence>
<reference evidence="3 4" key="1">
    <citation type="submission" date="2023-08" db="EMBL/GenBank/DDBJ databases">
        <title>Black Yeasts Isolated from many extreme environments.</title>
        <authorList>
            <person name="Coleine C."/>
            <person name="Stajich J.E."/>
            <person name="Selbmann L."/>
        </authorList>
    </citation>
    <scope>NUCLEOTIDE SEQUENCE [LARGE SCALE GENOMIC DNA]</scope>
    <source>
        <strain evidence="3 4">CCFEE 536</strain>
    </source>
</reference>
<evidence type="ECO:0000313" key="3">
    <source>
        <dbReference type="EMBL" id="KAK5120603.1"/>
    </source>
</evidence>
<keyword evidence="2" id="KW-1133">Transmembrane helix</keyword>
<feature type="non-terminal residue" evidence="3">
    <location>
        <position position="1"/>
    </location>
</feature>
<protein>
    <submittedName>
        <fullName evidence="3">Uncharacterized protein</fullName>
    </submittedName>
</protein>
<organism evidence="3 4">
    <name type="scientific">Cryomyces antarcticus</name>
    <dbReference type="NCBI Taxonomy" id="329879"/>
    <lineage>
        <taxon>Eukaryota</taxon>
        <taxon>Fungi</taxon>
        <taxon>Dikarya</taxon>
        <taxon>Ascomycota</taxon>
        <taxon>Pezizomycotina</taxon>
        <taxon>Dothideomycetes</taxon>
        <taxon>Dothideomycetes incertae sedis</taxon>
        <taxon>Cryomyces</taxon>
    </lineage>
</organism>
<evidence type="ECO:0000256" key="2">
    <source>
        <dbReference type="SAM" id="Phobius"/>
    </source>
</evidence>